<dbReference type="SUPFAM" id="SSF55120">
    <property type="entry name" value="Pseudouridine synthase"/>
    <property type="match status" value="1"/>
</dbReference>
<keyword evidence="2 4" id="KW-0413">Isomerase</keyword>
<dbReference type="Proteomes" id="UP000000845">
    <property type="component" value="Chromosome"/>
</dbReference>
<dbReference type="InterPro" id="IPR020103">
    <property type="entry name" value="PsdUridine_synth_cat_dom_sf"/>
</dbReference>
<evidence type="ECO:0000259" key="5">
    <source>
        <dbReference type="SMART" id="SM00363"/>
    </source>
</evidence>
<dbReference type="CDD" id="cd00165">
    <property type="entry name" value="S4"/>
    <property type="match status" value="1"/>
</dbReference>
<dbReference type="InterPro" id="IPR018496">
    <property type="entry name" value="PsdUridine_synth_RsuA/RluB_CS"/>
</dbReference>
<dbReference type="InterPro" id="IPR036986">
    <property type="entry name" value="S4_RNA-bd_sf"/>
</dbReference>
<dbReference type="Gene3D" id="3.30.70.580">
    <property type="entry name" value="Pseudouridine synthase I, catalytic domain, N-terminal subdomain"/>
    <property type="match status" value="1"/>
</dbReference>
<comment type="similarity">
    <text evidence="1 4">Belongs to the pseudouridine synthase RsuA family.</text>
</comment>
<evidence type="ECO:0000256" key="1">
    <source>
        <dbReference type="ARBA" id="ARBA00008348"/>
    </source>
</evidence>
<gene>
    <name evidence="6" type="ordered locus">Sterm_1167</name>
</gene>
<dbReference type="PROSITE" id="PS01149">
    <property type="entry name" value="PSI_RSU"/>
    <property type="match status" value="1"/>
</dbReference>
<keyword evidence="3" id="KW-0694">RNA-binding</keyword>
<dbReference type="Pfam" id="PF01479">
    <property type="entry name" value="S4"/>
    <property type="match status" value="1"/>
</dbReference>
<dbReference type="InterPro" id="IPR020094">
    <property type="entry name" value="TruA/RsuA/RluB/E/F_N"/>
</dbReference>
<dbReference type="InterPro" id="IPR006145">
    <property type="entry name" value="PsdUridine_synth_RsuA/RluA"/>
</dbReference>
<reference evidence="6 7" key="2">
    <citation type="journal article" date="2010" name="Stand. Genomic Sci.">
        <title>Complete genome sequence of Sebaldella termitidis type strain (NCTC 11300).</title>
        <authorList>
            <person name="Harmon-Smith M."/>
            <person name="Celia L."/>
            <person name="Chertkov O."/>
            <person name="Lapidus A."/>
            <person name="Copeland A."/>
            <person name="Glavina Del Rio T."/>
            <person name="Nolan M."/>
            <person name="Lucas S."/>
            <person name="Tice H."/>
            <person name="Cheng J.F."/>
            <person name="Han C."/>
            <person name="Detter J.C."/>
            <person name="Bruce D."/>
            <person name="Goodwin L."/>
            <person name="Pitluck S."/>
            <person name="Pati A."/>
            <person name="Liolios K."/>
            <person name="Ivanova N."/>
            <person name="Mavromatis K."/>
            <person name="Mikhailova N."/>
            <person name="Chen A."/>
            <person name="Palaniappan K."/>
            <person name="Land M."/>
            <person name="Hauser L."/>
            <person name="Chang Y.J."/>
            <person name="Jeffries C.D."/>
            <person name="Brettin T."/>
            <person name="Goker M."/>
            <person name="Beck B."/>
            <person name="Bristow J."/>
            <person name="Eisen J.A."/>
            <person name="Markowitz V."/>
            <person name="Hugenholtz P."/>
            <person name="Kyrpides N.C."/>
            <person name="Klenk H.P."/>
            <person name="Chen F."/>
        </authorList>
    </citation>
    <scope>NUCLEOTIDE SEQUENCE [LARGE SCALE GENOMIC DNA]</scope>
    <source>
        <strain evidence="7">ATCC 33386 / NCTC 11300</strain>
    </source>
</reference>
<evidence type="ECO:0000256" key="4">
    <source>
        <dbReference type="RuleBase" id="RU003887"/>
    </source>
</evidence>
<dbReference type="SMART" id="SM00363">
    <property type="entry name" value="S4"/>
    <property type="match status" value="1"/>
</dbReference>
<feature type="domain" description="RNA-binding S4" evidence="5">
    <location>
        <begin position="1"/>
        <end position="54"/>
    </location>
</feature>
<keyword evidence="7" id="KW-1185">Reference proteome</keyword>
<dbReference type="EC" id="5.4.99.-" evidence="4"/>
<protein>
    <recommendedName>
        <fullName evidence="4">Pseudouridine synthase</fullName>
        <ecNumber evidence="4">5.4.99.-</ecNumber>
    </recommendedName>
</protein>
<dbReference type="KEGG" id="str:Sterm_1167"/>
<organism evidence="6 7">
    <name type="scientific">Sebaldella termitidis (strain ATCC 33386 / NCTC 11300)</name>
    <dbReference type="NCBI Taxonomy" id="526218"/>
    <lineage>
        <taxon>Bacteria</taxon>
        <taxon>Fusobacteriati</taxon>
        <taxon>Fusobacteriota</taxon>
        <taxon>Fusobacteriia</taxon>
        <taxon>Fusobacteriales</taxon>
        <taxon>Leptotrichiaceae</taxon>
        <taxon>Sebaldella</taxon>
    </lineage>
</organism>
<dbReference type="InterPro" id="IPR042092">
    <property type="entry name" value="PsdUridine_s_RsuA/RluB/E/F_cat"/>
</dbReference>
<dbReference type="Gene3D" id="3.10.290.10">
    <property type="entry name" value="RNA-binding S4 domain"/>
    <property type="match status" value="1"/>
</dbReference>
<dbReference type="PANTHER" id="PTHR47683:SF2">
    <property type="entry name" value="RNA-BINDING S4 DOMAIN-CONTAINING PROTEIN"/>
    <property type="match status" value="1"/>
</dbReference>
<dbReference type="FunFam" id="3.10.290.10:FF:000003">
    <property type="entry name" value="Pseudouridine synthase"/>
    <property type="match status" value="1"/>
</dbReference>
<dbReference type="NCBIfam" id="TIGR00093">
    <property type="entry name" value="pseudouridine synthase"/>
    <property type="match status" value="1"/>
</dbReference>
<dbReference type="Pfam" id="PF00849">
    <property type="entry name" value="PseudoU_synth_2"/>
    <property type="match status" value="1"/>
</dbReference>
<dbReference type="Gene3D" id="3.30.70.1560">
    <property type="entry name" value="Alpha-L RNA-binding motif"/>
    <property type="match status" value="1"/>
</dbReference>
<name>D1AH01_SEBTE</name>
<dbReference type="RefSeq" id="WP_012860631.1">
    <property type="nucleotide sequence ID" value="NC_013517.1"/>
</dbReference>
<dbReference type="GO" id="GO:0003723">
    <property type="term" value="F:RNA binding"/>
    <property type="evidence" value="ECO:0007669"/>
    <property type="project" value="UniProtKB-KW"/>
</dbReference>
<evidence type="ECO:0000313" key="7">
    <source>
        <dbReference type="Proteomes" id="UP000000845"/>
    </source>
</evidence>
<dbReference type="InterPro" id="IPR050343">
    <property type="entry name" value="RsuA_PseudoU_synthase"/>
</dbReference>
<evidence type="ECO:0000256" key="2">
    <source>
        <dbReference type="ARBA" id="ARBA00023235"/>
    </source>
</evidence>
<dbReference type="GO" id="GO:0000455">
    <property type="term" value="P:enzyme-directed rRNA pseudouridine synthesis"/>
    <property type="evidence" value="ECO:0007669"/>
    <property type="project" value="UniProtKB-ARBA"/>
</dbReference>
<dbReference type="InterPro" id="IPR002942">
    <property type="entry name" value="S4_RNA-bd"/>
</dbReference>
<dbReference type="GO" id="GO:0120159">
    <property type="term" value="F:rRNA pseudouridine synthase activity"/>
    <property type="evidence" value="ECO:0007669"/>
    <property type="project" value="UniProtKB-ARBA"/>
</dbReference>
<dbReference type="PANTHER" id="PTHR47683">
    <property type="entry name" value="PSEUDOURIDINE SYNTHASE FAMILY PROTEIN-RELATED"/>
    <property type="match status" value="1"/>
</dbReference>
<evidence type="ECO:0000256" key="3">
    <source>
        <dbReference type="PROSITE-ProRule" id="PRU00182"/>
    </source>
</evidence>
<dbReference type="EMBL" id="CP001739">
    <property type="protein sequence ID" value="ACZ08035.1"/>
    <property type="molecule type" value="Genomic_DNA"/>
</dbReference>
<dbReference type="STRING" id="526218.Sterm_1167"/>
<dbReference type="SUPFAM" id="SSF55174">
    <property type="entry name" value="Alpha-L RNA-binding motif"/>
    <property type="match status" value="1"/>
</dbReference>
<proteinExistence type="inferred from homology"/>
<dbReference type="AlphaFoldDB" id="D1AH01"/>
<dbReference type="InterPro" id="IPR000748">
    <property type="entry name" value="PsdUridine_synth_RsuA/RluB/E/F"/>
</dbReference>
<sequence length="228" mass="26687">MRLNKYIAESGFCSRRKADELISQNRVTINKDTAKLGMEVRDGDIVRIDGEKIKVDTDYEYYLLYKPKKVICTNSDNFARRLAVDFIRSKKRLFTYGRLDYMTEGIILVSNDGDTYNKVMHPRKKLFKTYIAKLDKPIEDKDLARLEKGILIDGQKTAPAKIKKTDDAEVKVSIFEGRNRQIRKMFENLHYNVKELKRVTIGEFKIGNLKPGEYRKLTEDEIEYIKNL</sequence>
<dbReference type="PROSITE" id="PS50889">
    <property type="entry name" value="S4"/>
    <property type="match status" value="1"/>
</dbReference>
<evidence type="ECO:0000313" key="6">
    <source>
        <dbReference type="EMBL" id="ACZ08035.1"/>
    </source>
</evidence>
<dbReference type="eggNOG" id="COG1187">
    <property type="taxonomic scope" value="Bacteria"/>
</dbReference>
<reference evidence="7" key="1">
    <citation type="submission" date="2009-09" db="EMBL/GenBank/DDBJ databases">
        <title>The complete chromosome of Sebaldella termitidis ATCC 33386.</title>
        <authorList>
            <consortium name="US DOE Joint Genome Institute (JGI-PGF)"/>
            <person name="Lucas S."/>
            <person name="Copeland A."/>
            <person name="Lapidus A."/>
            <person name="Glavina del Rio T."/>
            <person name="Dalin E."/>
            <person name="Tice H."/>
            <person name="Bruce D."/>
            <person name="Goodwin L."/>
            <person name="Pitluck S."/>
            <person name="Kyrpides N."/>
            <person name="Mavromatis K."/>
            <person name="Ivanova N."/>
            <person name="Mikhailova N."/>
            <person name="Sims D."/>
            <person name="Meincke L."/>
            <person name="Brettin T."/>
            <person name="Detter J.C."/>
            <person name="Han C."/>
            <person name="Larimer F."/>
            <person name="Land M."/>
            <person name="Hauser L."/>
            <person name="Markowitz V."/>
            <person name="Cheng J.F."/>
            <person name="Hugenholtz P."/>
            <person name="Woyke T."/>
            <person name="Wu D."/>
            <person name="Eisen J.A."/>
        </authorList>
    </citation>
    <scope>NUCLEOTIDE SEQUENCE [LARGE SCALE GENOMIC DNA]</scope>
    <source>
        <strain evidence="7">ATCC 33386 / NCTC 11300</strain>
    </source>
</reference>
<accession>D1AH01</accession>
<dbReference type="CDD" id="cd02870">
    <property type="entry name" value="PseudoU_synth_RsuA_like"/>
    <property type="match status" value="1"/>
</dbReference>
<dbReference type="HOGENOM" id="CLU_024979_1_2_0"/>